<dbReference type="EMBL" id="CAJNNW010027844">
    <property type="protein sequence ID" value="CAE8693381.1"/>
    <property type="molecule type" value="Genomic_DNA"/>
</dbReference>
<dbReference type="SMART" id="SM00855">
    <property type="entry name" value="PGAM"/>
    <property type="match status" value="1"/>
</dbReference>
<dbReference type="SUPFAM" id="SSF53254">
    <property type="entry name" value="Phosphoglycerate mutase-like"/>
    <property type="match status" value="1"/>
</dbReference>
<sequence>MRVLLIRHAESFNNALAARPGMTRERWEAERQVDPDLSDLGRREAEALGSFLANLSNKSNDKNNDNKNNDKNNDNDHNNSNNNNSSNNNIGDASGCAAAVVPLVALAVSPVKRALQTLQPAADRLGMRPEVWTDCFEVGGMYHASGTAHRGLTRAEMQAQFPGFQLPEEVSETGWYSLAGHESPEKARARADAVAAKLRLLAGRPEASRGTLALLSHHDFMNLLLQSLLQQEEAFSHSNTGMTCVDVGPGLGDAKLVFFNCTDHLLGPGAAKM</sequence>
<evidence type="ECO:0000313" key="2">
    <source>
        <dbReference type="EMBL" id="CAE8641450.1"/>
    </source>
</evidence>
<dbReference type="InterPro" id="IPR029033">
    <property type="entry name" value="His_PPase_superfam"/>
</dbReference>
<dbReference type="OrthoDB" id="438240at2759"/>
<dbReference type="PANTHER" id="PTHR48100:SF1">
    <property type="entry name" value="HISTIDINE PHOSPHATASE FAMILY PROTEIN-RELATED"/>
    <property type="match status" value="1"/>
</dbReference>
<feature type="region of interest" description="Disordered" evidence="1">
    <location>
        <begin position="52"/>
        <end position="89"/>
    </location>
</feature>
<dbReference type="EMBL" id="CAJNNV010032895">
    <property type="protein sequence ID" value="CAE8641450.1"/>
    <property type="molecule type" value="Genomic_DNA"/>
</dbReference>
<dbReference type="AlphaFoldDB" id="A0A813HVR4"/>
<dbReference type="Proteomes" id="UP000654075">
    <property type="component" value="Unassembled WGS sequence"/>
</dbReference>
<accession>A0A813HVR4</accession>
<evidence type="ECO:0008006" key="5">
    <source>
        <dbReference type="Google" id="ProtNLM"/>
    </source>
</evidence>
<keyword evidence="4" id="KW-1185">Reference proteome</keyword>
<dbReference type="PANTHER" id="PTHR48100">
    <property type="entry name" value="BROAD-SPECIFICITY PHOSPHATASE YOR283W-RELATED"/>
    <property type="match status" value="1"/>
</dbReference>
<gene>
    <name evidence="2" type="ORF">PGLA1383_LOCUS56078</name>
    <name evidence="3" type="ORF">PGLA2088_LOCUS28361</name>
</gene>
<dbReference type="InterPro" id="IPR013078">
    <property type="entry name" value="His_Pase_superF_clade-1"/>
</dbReference>
<dbReference type="OMA" id="HWINRVD"/>
<dbReference type="InterPro" id="IPR050275">
    <property type="entry name" value="PGM_Phosphatase"/>
</dbReference>
<reference evidence="2" key="1">
    <citation type="submission" date="2021-02" db="EMBL/GenBank/DDBJ databases">
        <authorList>
            <person name="Dougan E. K."/>
            <person name="Rhodes N."/>
            <person name="Thang M."/>
            <person name="Chan C."/>
        </authorList>
    </citation>
    <scope>NUCLEOTIDE SEQUENCE</scope>
</reference>
<feature type="compositionally biased region" description="Basic and acidic residues" evidence="1">
    <location>
        <begin position="59"/>
        <end position="77"/>
    </location>
</feature>
<dbReference type="Proteomes" id="UP000626109">
    <property type="component" value="Unassembled WGS sequence"/>
</dbReference>
<dbReference type="Gene3D" id="3.40.50.1240">
    <property type="entry name" value="Phosphoglycerate mutase-like"/>
    <property type="match status" value="1"/>
</dbReference>
<proteinExistence type="predicted"/>
<dbReference type="GO" id="GO:0005737">
    <property type="term" value="C:cytoplasm"/>
    <property type="evidence" value="ECO:0007669"/>
    <property type="project" value="TreeGrafter"/>
</dbReference>
<organism evidence="2 4">
    <name type="scientific">Polarella glacialis</name>
    <name type="common">Dinoflagellate</name>
    <dbReference type="NCBI Taxonomy" id="89957"/>
    <lineage>
        <taxon>Eukaryota</taxon>
        <taxon>Sar</taxon>
        <taxon>Alveolata</taxon>
        <taxon>Dinophyceae</taxon>
        <taxon>Suessiales</taxon>
        <taxon>Suessiaceae</taxon>
        <taxon>Polarella</taxon>
    </lineage>
</organism>
<feature type="compositionally biased region" description="Low complexity" evidence="1">
    <location>
        <begin position="78"/>
        <end position="89"/>
    </location>
</feature>
<dbReference type="Pfam" id="PF00300">
    <property type="entry name" value="His_Phos_1"/>
    <property type="match status" value="1"/>
</dbReference>
<dbReference type="GO" id="GO:0016791">
    <property type="term" value="F:phosphatase activity"/>
    <property type="evidence" value="ECO:0007669"/>
    <property type="project" value="TreeGrafter"/>
</dbReference>
<name>A0A813HVR4_POLGL</name>
<evidence type="ECO:0000313" key="4">
    <source>
        <dbReference type="Proteomes" id="UP000654075"/>
    </source>
</evidence>
<comment type="caution">
    <text evidence="2">The sequence shown here is derived from an EMBL/GenBank/DDBJ whole genome shotgun (WGS) entry which is preliminary data.</text>
</comment>
<evidence type="ECO:0000256" key="1">
    <source>
        <dbReference type="SAM" id="MobiDB-lite"/>
    </source>
</evidence>
<evidence type="ECO:0000313" key="3">
    <source>
        <dbReference type="EMBL" id="CAE8693381.1"/>
    </source>
</evidence>
<protein>
    <recommendedName>
        <fullName evidence="5">Phosphoglycerate mutase</fullName>
    </recommendedName>
</protein>